<protein>
    <recommendedName>
        <fullName evidence="1 2">Segregation and condensation protein A</fullName>
    </recommendedName>
</protein>
<dbReference type="Gene3D" id="6.10.250.2410">
    <property type="match status" value="1"/>
</dbReference>
<dbReference type="EMBL" id="CP072643">
    <property type="protein sequence ID" value="QUV95364.1"/>
    <property type="molecule type" value="Genomic_DNA"/>
</dbReference>
<keyword evidence="2" id="KW-0963">Cytoplasm</keyword>
<dbReference type="Pfam" id="PF02616">
    <property type="entry name" value="SMC_ScpA"/>
    <property type="match status" value="1"/>
</dbReference>
<dbReference type="InterPro" id="IPR003768">
    <property type="entry name" value="ScpA"/>
</dbReference>
<keyword evidence="5" id="KW-1185">Reference proteome</keyword>
<dbReference type="Proteomes" id="UP000677668">
    <property type="component" value="Chromosome 2"/>
</dbReference>
<accession>A0ABX8B2Z2</accession>
<reference evidence="4 5" key="1">
    <citation type="submission" date="2021-03" db="EMBL/GenBank/DDBJ databases">
        <title>Genomic and phenotypic characterization of Chloracidobacterium isolates provides evidence for multiple species.</title>
        <authorList>
            <person name="Saini M.K."/>
            <person name="Costas A.M.G."/>
            <person name="Tank M."/>
            <person name="Bryant D.A."/>
        </authorList>
    </citation>
    <scope>NUCLEOTIDE SEQUENCE [LARGE SCALE GENOMIC DNA]</scope>
    <source>
        <strain evidence="4 5">N</strain>
    </source>
</reference>
<evidence type="ECO:0000256" key="1">
    <source>
        <dbReference type="ARBA" id="ARBA00044777"/>
    </source>
</evidence>
<dbReference type="PANTHER" id="PTHR33969">
    <property type="entry name" value="SEGREGATION AND CONDENSATION PROTEIN A"/>
    <property type="match status" value="1"/>
</dbReference>
<dbReference type="PANTHER" id="PTHR33969:SF2">
    <property type="entry name" value="SEGREGATION AND CONDENSATION PROTEIN A"/>
    <property type="match status" value="1"/>
</dbReference>
<keyword evidence="2" id="KW-0159">Chromosome partition</keyword>
<evidence type="ECO:0000256" key="2">
    <source>
        <dbReference type="HAMAP-Rule" id="MF_01805"/>
    </source>
</evidence>
<name>A0ABX8B2Z2_9BACT</name>
<comment type="similarity">
    <text evidence="2">Belongs to the ScpA family.</text>
</comment>
<sequence>MSPMAMHLRPPAETRPGEAETAAVPEDSRPGDYRVRLEVFEGPLDLLLYLIRRHELDITDIPMARITAEYLAYIQALRELDFDVAGEFLVMAATLIHIKSRMLLPTPAEPSAEAVADDPRAELVRQLLEHRRYRAAAEDLWMRYELEQGVYSRRTCETAAPEEVNVTVFDLLETFKRILDRRRRQLELTIAHEAMTQAQKLAELRGLLAEQPRLDVTRLFEAARTKREMVCLFLAILELLREGTVRFIQTETFGSIHLERVAVTVEATPAL</sequence>
<dbReference type="RefSeq" id="WP_211423592.1">
    <property type="nucleotide sequence ID" value="NZ_CP072643.1"/>
</dbReference>
<comment type="function">
    <text evidence="2">Participates in chromosomal partition during cell division. May act via the formation of a condensin-like complex containing Smc and ScpB that pull DNA away from mid-cell into both cell halves.</text>
</comment>
<proteinExistence type="inferred from homology"/>
<keyword evidence="2" id="KW-0132">Cell division</keyword>
<evidence type="ECO:0000313" key="4">
    <source>
        <dbReference type="EMBL" id="QUV95364.1"/>
    </source>
</evidence>
<feature type="region of interest" description="Disordered" evidence="3">
    <location>
        <begin position="1"/>
        <end position="28"/>
    </location>
</feature>
<comment type="subunit">
    <text evidence="2">Component of a cohesin-like complex composed of ScpA, ScpB and the Smc homodimer, in which ScpA and ScpB bind to the head domain of Smc. The presence of the three proteins is required for the association of the complex with DNA.</text>
</comment>
<keyword evidence="2" id="KW-0131">Cell cycle</keyword>
<gene>
    <name evidence="2" type="primary">scpA</name>
    <name evidence="4" type="ORF">J8C05_15255</name>
</gene>
<evidence type="ECO:0000256" key="3">
    <source>
        <dbReference type="SAM" id="MobiDB-lite"/>
    </source>
</evidence>
<evidence type="ECO:0000313" key="5">
    <source>
        <dbReference type="Proteomes" id="UP000677668"/>
    </source>
</evidence>
<comment type="subcellular location">
    <subcellularLocation>
        <location evidence="2">Cytoplasm</location>
    </subcellularLocation>
    <text evidence="2">Associated with two foci at the outer edges of the nucleoid region in young cells, and at four foci within both cell halves in older cells.</text>
</comment>
<dbReference type="HAMAP" id="MF_01805">
    <property type="entry name" value="ScpA"/>
    <property type="match status" value="1"/>
</dbReference>
<organism evidence="4 5">
    <name type="scientific">Chloracidobacterium sp. N</name>
    <dbReference type="NCBI Taxonomy" id="2821540"/>
    <lineage>
        <taxon>Bacteria</taxon>
        <taxon>Pseudomonadati</taxon>
        <taxon>Acidobacteriota</taxon>
        <taxon>Terriglobia</taxon>
        <taxon>Terriglobales</taxon>
        <taxon>Acidobacteriaceae</taxon>
        <taxon>Chloracidobacterium</taxon>
        <taxon>Chloracidobacterium aggregatum</taxon>
    </lineage>
</organism>